<dbReference type="Pfam" id="PF00076">
    <property type="entry name" value="RRM_1"/>
    <property type="match status" value="1"/>
</dbReference>
<feature type="compositionally biased region" description="Low complexity" evidence="14">
    <location>
        <begin position="324"/>
        <end position="338"/>
    </location>
</feature>
<dbReference type="PANTHER" id="PTHR12620">
    <property type="entry name" value="U2 SNRNP AUXILIARY FACTOR, SMALL SUBUNIT"/>
    <property type="match status" value="1"/>
</dbReference>
<dbReference type="PROSITE" id="PS50102">
    <property type="entry name" value="RRM"/>
    <property type="match status" value="1"/>
</dbReference>
<dbReference type="PROSITE" id="PS51081">
    <property type="entry name" value="ZF_SIAH"/>
    <property type="match status" value="1"/>
</dbReference>
<evidence type="ECO:0000256" key="13">
    <source>
        <dbReference type="PROSITE-ProRule" id="PRU00723"/>
    </source>
</evidence>
<keyword evidence="20" id="KW-1185">Reference proteome</keyword>
<sequence>MVEKLFFDVDNGEGHQSLEETSEEAETKKDKIKERRKEEELKYLEREKQAQFIFEEKKAEEQRRRELEKAEKARIRKEWDELQAKQEEYRMEMEKKNAEKRERQEQEFNEFLDFLSGDIETPPVPYLIPDDPNFGEKAVCPFFARTATCRFGTQCTRLHPKPALSQVLLIPNFFSHFSLEQTLRDEYDTDLNLEYEDSELHREFLVFYHDVLPEFQKFGNVLQFKVCCNYEVHLRGNVYVQFKDIRQAVEAYRSFNGRYYNGKQLSLQFVKIESWRSAICGLFCRKRCPKNRSCSYLHVFRNPTKEFVSADNDWKPTNQKNIFNTGSSRSNRSTNLSTHNQSDSTTTVSDFKRLDQASKSSTSKVEPKLSNHCKSKEIDKHRTGPEISLNSLCNRNKTARLLMNFSPYIVRNEDSDSDEGIDRSWEVAETPKREDLLPLLECPVCLNLPLPPIRTCYQGHTICNNCSQKVSRCPLCQKPIGIGRNFFAEDFLSRSVVKCKYAQDGCNLRLHGANLKMHLNVCNFRPIKCARCNTKVAFTSYDDHLYSAHAIGRWDLNDDGIRTVLSEKNQTKRFDIRLLEVFSREVQYKALVAAFALSFVADQFLLDFG</sequence>
<evidence type="ECO:0000256" key="5">
    <source>
        <dbReference type="ARBA" id="ARBA00022723"/>
    </source>
</evidence>
<dbReference type="CDD" id="cd12540">
    <property type="entry name" value="RRM_U2AFBPL"/>
    <property type="match status" value="1"/>
</dbReference>
<comment type="caution">
    <text evidence="19">The sequence shown here is derived from an EMBL/GenBank/DDBJ whole genome shotgun (WGS) entry which is preliminary data.</text>
</comment>
<dbReference type="InterPro" id="IPR003954">
    <property type="entry name" value="RRM_euk-type"/>
</dbReference>
<dbReference type="InterPro" id="IPR009145">
    <property type="entry name" value="U2AF_small"/>
</dbReference>
<dbReference type="SMART" id="SM00356">
    <property type="entry name" value="ZnF_C3H1"/>
    <property type="match status" value="2"/>
</dbReference>
<dbReference type="EMBL" id="CAJVCH010053144">
    <property type="protein sequence ID" value="CAG7718394.1"/>
    <property type="molecule type" value="Genomic_DNA"/>
</dbReference>
<dbReference type="OrthoDB" id="75923at2759"/>
<evidence type="ECO:0000256" key="2">
    <source>
        <dbReference type="ARBA" id="ARBA00004906"/>
    </source>
</evidence>
<evidence type="ECO:0000256" key="8">
    <source>
        <dbReference type="ARBA" id="ARBA00022786"/>
    </source>
</evidence>
<evidence type="ECO:0000259" key="18">
    <source>
        <dbReference type="PROSITE" id="PS51081"/>
    </source>
</evidence>
<reference evidence="19" key="1">
    <citation type="submission" date="2021-06" db="EMBL/GenBank/DDBJ databases">
        <authorList>
            <person name="Hodson N. C."/>
            <person name="Mongue J. A."/>
            <person name="Jaron S. K."/>
        </authorList>
    </citation>
    <scope>NUCLEOTIDE SEQUENCE</scope>
</reference>
<feature type="zinc finger region" description="C3H1-type" evidence="13">
    <location>
        <begin position="134"/>
        <end position="162"/>
    </location>
</feature>
<feature type="compositionally biased region" description="Polar residues" evidence="14">
    <location>
        <begin position="339"/>
        <end position="349"/>
    </location>
</feature>
<feature type="region of interest" description="Disordered" evidence="14">
    <location>
        <begin position="1"/>
        <end position="32"/>
    </location>
</feature>
<feature type="domain" description="RRM" evidence="16">
    <location>
        <begin position="184"/>
        <end position="272"/>
    </location>
</feature>
<dbReference type="AlphaFoldDB" id="A0A8J2NXT6"/>
<evidence type="ECO:0000256" key="1">
    <source>
        <dbReference type="ARBA" id="ARBA00000900"/>
    </source>
</evidence>
<dbReference type="EMBL" id="CAJVCH010053144">
    <property type="protein sequence ID" value="CAG7718395.1"/>
    <property type="molecule type" value="Genomic_DNA"/>
</dbReference>
<evidence type="ECO:0000256" key="9">
    <source>
        <dbReference type="ARBA" id="ARBA00022833"/>
    </source>
</evidence>
<comment type="catalytic activity">
    <reaction evidence="1">
        <text>S-ubiquitinyl-[E2 ubiquitin-conjugating enzyme]-L-cysteine + [acceptor protein]-L-lysine = [E2 ubiquitin-conjugating enzyme]-L-cysteine + N(6)-ubiquitinyl-[acceptor protein]-L-lysine.</text>
        <dbReference type="EC" id="2.3.2.27"/>
    </reaction>
</comment>
<evidence type="ECO:0000256" key="4">
    <source>
        <dbReference type="ARBA" id="ARBA00022679"/>
    </source>
</evidence>
<keyword evidence="11" id="KW-0238">DNA-binding</keyword>
<keyword evidence="8" id="KW-0833">Ubl conjugation pathway</keyword>
<keyword evidence="5 13" id="KW-0479">Metal-binding</keyword>
<evidence type="ECO:0000256" key="12">
    <source>
        <dbReference type="PROSITE-ProRule" id="PRU00176"/>
    </source>
</evidence>
<protein>
    <recommendedName>
        <fullName evidence="3">RING-type E3 ubiquitin transferase</fullName>
        <ecNumber evidence="3">2.3.2.27</ecNumber>
    </recommendedName>
</protein>
<keyword evidence="7 13" id="KW-0863">Zinc-finger</keyword>
<accession>A0A8J2NXT6</accession>
<dbReference type="InterPro" id="IPR000571">
    <property type="entry name" value="Znf_CCCH"/>
</dbReference>
<evidence type="ECO:0000256" key="6">
    <source>
        <dbReference type="ARBA" id="ARBA00022737"/>
    </source>
</evidence>
<dbReference type="Pfam" id="PF21362">
    <property type="entry name" value="Sina_RING"/>
    <property type="match status" value="1"/>
</dbReference>
<dbReference type="GO" id="GO:0089701">
    <property type="term" value="C:U2AF complex"/>
    <property type="evidence" value="ECO:0007669"/>
    <property type="project" value="InterPro"/>
</dbReference>
<dbReference type="SMART" id="SM00361">
    <property type="entry name" value="RRM_1"/>
    <property type="match status" value="1"/>
</dbReference>
<evidence type="ECO:0000256" key="14">
    <source>
        <dbReference type="SAM" id="MobiDB-lite"/>
    </source>
</evidence>
<evidence type="ECO:0000256" key="11">
    <source>
        <dbReference type="ARBA" id="ARBA00023125"/>
    </source>
</evidence>
<dbReference type="GO" id="GO:0008270">
    <property type="term" value="F:zinc ion binding"/>
    <property type="evidence" value="ECO:0007669"/>
    <property type="project" value="UniProtKB-KW"/>
</dbReference>
<evidence type="ECO:0000256" key="3">
    <source>
        <dbReference type="ARBA" id="ARBA00012483"/>
    </source>
</evidence>
<comment type="pathway">
    <text evidence="2">Protein modification; protein ubiquitination.</text>
</comment>
<keyword evidence="6" id="KW-0677">Repeat</keyword>
<feature type="compositionally biased region" description="Basic and acidic residues" evidence="14">
    <location>
        <begin position="1"/>
        <end position="18"/>
    </location>
</feature>
<dbReference type="GO" id="GO:0000398">
    <property type="term" value="P:mRNA splicing, via spliceosome"/>
    <property type="evidence" value="ECO:0007669"/>
    <property type="project" value="InterPro"/>
</dbReference>
<dbReference type="Pfam" id="PF00642">
    <property type="entry name" value="zf-CCCH"/>
    <property type="match status" value="1"/>
</dbReference>
<evidence type="ECO:0000259" key="17">
    <source>
        <dbReference type="PROSITE" id="PS50103"/>
    </source>
</evidence>
<feature type="compositionally biased region" description="Basic and acidic residues" evidence="14">
    <location>
        <begin position="365"/>
        <end position="377"/>
    </location>
</feature>
<name>A0A8J2NXT6_9HEXA</name>
<evidence type="ECO:0000313" key="20">
    <source>
        <dbReference type="Proteomes" id="UP000708208"/>
    </source>
</evidence>
<evidence type="ECO:0000256" key="7">
    <source>
        <dbReference type="ARBA" id="ARBA00022771"/>
    </source>
</evidence>
<proteinExistence type="predicted"/>
<keyword evidence="9 13" id="KW-0862">Zinc</keyword>
<dbReference type="PROSITE" id="PS50089">
    <property type="entry name" value="ZF_RING_2"/>
    <property type="match status" value="1"/>
</dbReference>
<dbReference type="EC" id="2.3.2.27" evidence="3"/>
<dbReference type="GO" id="GO:0003723">
    <property type="term" value="F:RNA binding"/>
    <property type="evidence" value="ECO:0007669"/>
    <property type="project" value="UniProtKB-UniRule"/>
</dbReference>
<dbReference type="InterPro" id="IPR013010">
    <property type="entry name" value="Znf_SIAH"/>
</dbReference>
<feature type="domain" description="C3H1-type" evidence="17">
    <location>
        <begin position="134"/>
        <end position="162"/>
    </location>
</feature>
<evidence type="ECO:0000313" key="19">
    <source>
        <dbReference type="EMBL" id="CAG7718395.1"/>
    </source>
</evidence>
<dbReference type="FunFam" id="3.30.70.330:FF:000318">
    <property type="entry name" value="Zinc finger CCCH domain-containing protein 5"/>
    <property type="match status" value="1"/>
</dbReference>
<dbReference type="InterPro" id="IPR000504">
    <property type="entry name" value="RRM_dom"/>
</dbReference>
<evidence type="ECO:0000259" key="16">
    <source>
        <dbReference type="PROSITE" id="PS50102"/>
    </source>
</evidence>
<keyword evidence="10 12" id="KW-0694">RNA-binding</keyword>
<feature type="domain" description="RING-type" evidence="15">
    <location>
        <begin position="442"/>
        <end position="477"/>
    </location>
</feature>
<keyword evidence="4" id="KW-0808">Transferase</keyword>
<feature type="domain" description="C3H1-type" evidence="17">
    <location>
        <begin position="274"/>
        <end position="301"/>
    </location>
</feature>
<dbReference type="GO" id="GO:0003677">
    <property type="term" value="F:DNA binding"/>
    <property type="evidence" value="ECO:0007669"/>
    <property type="project" value="UniProtKB-KW"/>
</dbReference>
<gene>
    <name evidence="19" type="ORF">AFUS01_LOCUS7787</name>
</gene>
<dbReference type="Proteomes" id="UP000708208">
    <property type="component" value="Unassembled WGS sequence"/>
</dbReference>
<feature type="domain" description="SIAH-type" evidence="18">
    <location>
        <begin position="494"/>
        <end position="550"/>
    </location>
</feature>
<evidence type="ECO:0000256" key="10">
    <source>
        <dbReference type="ARBA" id="ARBA00022884"/>
    </source>
</evidence>
<feature type="zinc finger region" description="C3H1-type" evidence="13">
    <location>
        <begin position="274"/>
        <end position="301"/>
    </location>
</feature>
<dbReference type="InterPro" id="IPR001841">
    <property type="entry name" value="Znf_RING"/>
</dbReference>
<organism evidence="19 20">
    <name type="scientific">Allacma fusca</name>
    <dbReference type="NCBI Taxonomy" id="39272"/>
    <lineage>
        <taxon>Eukaryota</taxon>
        <taxon>Metazoa</taxon>
        <taxon>Ecdysozoa</taxon>
        <taxon>Arthropoda</taxon>
        <taxon>Hexapoda</taxon>
        <taxon>Collembola</taxon>
        <taxon>Symphypleona</taxon>
        <taxon>Sminthuridae</taxon>
        <taxon>Allacma</taxon>
    </lineage>
</organism>
<dbReference type="InterPro" id="IPR049548">
    <property type="entry name" value="Sina-like_RING"/>
</dbReference>
<evidence type="ECO:0000259" key="15">
    <source>
        <dbReference type="PROSITE" id="PS50089"/>
    </source>
</evidence>
<dbReference type="PROSITE" id="PS50103">
    <property type="entry name" value="ZF_C3H1"/>
    <property type="match status" value="2"/>
</dbReference>
<dbReference type="GO" id="GO:0061630">
    <property type="term" value="F:ubiquitin protein ligase activity"/>
    <property type="evidence" value="ECO:0007669"/>
    <property type="project" value="UniProtKB-EC"/>
</dbReference>
<feature type="region of interest" description="Disordered" evidence="14">
    <location>
        <begin position="318"/>
        <end position="377"/>
    </location>
</feature>